<accession>A0A0V0H965</accession>
<keyword evidence="1" id="KW-0472">Membrane</keyword>
<dbReference type="AlphaFoldDB" id="A0A0V0H965"/>
<protein>
    <submittedName>
        <fullName evidence="3">Putative arabinogalactan peptide 22-like</fullName>
    </submittedName>
</protein>
<dbReference type="InterPro" id="IPR009424">
    <property type="entry name" value="AGP16/20/22/41"/>
</dbReference>
<dbReference type="Pfam" id="PF06376">
    <property type="entry name" value="AGP"/>
    <property type="match status" value="1"/>
</dbReference>
<reference evidence="3" key="1">
    <citation type="submission" date="2015-12" db="EMBL/GenBank/DDBJ databases">
        <title>Gene expression during late stages of embryo sac development: a critical building block for successful pollen-pistil interactions.</title>
        <authorList>
            <person name="Liu Y."/>
            <person name="Joly V."/>
            <person name="Sabar M."/>
            <person name="Matton D.P."/>
        </authorList>
    </citation>
    <scope>NUCLEOTIDE SEQUENCE</scope>
</reference>
<keyword evidence="1" id="KW-0812">Transmembrane</keyword>
<sequence>MTMRSGKLLFSFVVAFALVFSAFFPAVQAQEGLAPAPAPASDGTTIDQGIACVLMLLALAVTYLVHAADVPF</sequence>
<evidence type="ECO:0000256" key="2">
    <source>
        <dbReference type="SAM" id="SignalP"/>
    </source>
</evidence>
<feature type="chain" id="PRO_5006865773" evidence="2">
    <location>
        <begin position="30"/>
        <end position="72"/>
    </location>
</feature>
<organism evidence="3">
    <name type="scientific">Solanum chacoense</name>
    <name type="common">Chaco potato</name>
    <dbReference type="NCBI Taxonomy" id="4108"/>
    <lineage>
        <taxon>Eukaryota</taxon>
        <taxon>Viridiplantae</taxon>
        <taxon>Streptophyta</taxon>
        <taxon>Embryophyta</taxon>
        <taxon>Tracheophyta</taxon>
        <taxon>Spermatophyta</taxon>
        <taxon>Magnoliopsida</taxon>
        <taxon>eudicotyledons</taxon>
        <taxon>Gunneridae</taxon>
        <taxon>Pentapetalae</taxon>
        <taxon>asterids</taxon>
        <taxon>lamiids</taxon>
        <taxon>Solanales</taxon>
        <taxon>Solanaceae</taxon>
        <taxon>Solanoideae</taxon>
        <taxon>Solaneae</taxon>
        <taxon>Solanum</taxon>
    </lineage>
</organism>
<dbReference type="EMBL" id="GEDG01023234">
    <property type="protein sequence ID" value="JAP16894.1"/>
    <property type="molecule type" value="Transcribed_RNA"/>
</dbReference>
<feature type="signal peptide" evidence="2">
    <location>
        <begin position="1"/>
        <end position="29"/>
    </location>
</feature>
<proteinExistence type="predicted"/>
<keyword evidence="2" id="KW-0732">Signal</keyword>
<evidence type="ECO:0000256" key="1">
    <source>
        <dbReference type="SAM" id="Phobius"/>
    </source>
</evidence>
<keyword evidence="1" id="KW-1133">Transmembrane helix</keyword>
<dbReference type="PANTHER" id="PTHR33374">
    <property type="entry name" value="ARABINOGALACTAN PROTEIN 20"/>
    <property type="match status" value="1"/>
</dbReference>
<feature type="transmembrane region" description="Helical" evidence="1">
    <location>
        <begin position="45"/>
        <end position="65"/>
    </location>
</feature>
<name>A0A0V0H965_SOLCH</name>
<evidence type="ECO:0000313" key="3">
    <source>
        <dbReference type="EMBL" id="JAP16894.1"/>
    </source>
</evidence>